<dbReference type="AlphaFoldDB" id="A0A120F980"/>
<keyword evidence="2" id="KW-0732">Signal</keyword>
<accession>A0A120F980</accession>
<dbReference type="Proteomes" id="UP000198226">
    <property type="component" value="Chromosome I"/>
</dbReference>
<name>A0A120F980_9ACTN</name>
<organism evidence="4 5">
    <name type="scientific">Micromonospora rifamycinica</name>
    <dbReference type="NCBI Taxonomy" id="291594"/>
    <lineage>
        <taxon>Bacteria</taxon>
        <taxon>Bacillati</taxon>
        <taxon>Actinomycetota</taxon>
        <taxon>Actinomycetes</taxon>
        <taxon>Micromonosporales</taxon>
        <taxon>Micromonosporaceae</taxon>
        <taxon>Micromonospora</taxon>
    </lineage>
</organism>
<evidence type="ECO:0000256" key="1">
    <source>
        <dbReference type="SAM" id="MobiDB-lite"/>
    </source>
</evidence>
<dbReference type="PROSITE" id="PS51257">
    <property type="entry name" value="PROKAR_LIPOPROTEIN"/>
    <property type="match status" value="1"/>
</dbReference>
<sequence length="608" mass="64546">MNRRRALLGLLCAALLAFVAAGCGIPDQTDLQVDGSGPAVSAGASSSGSGEPPTRAASGTDREAFVENFLSAAAGEPERAYARVKQFIAREDRDRLAEKQGSEVVINVVRLTEKPVITQNASGLLTVRVPVQQVGVLRANGVLGPPVATDTEYRFSLRGSAEPGREDVEDAGYYVTDPPPVLLLSTVALQQYYKNRTVYFWNSDATRLVADQRYLPVAVPAERLVSEAVKWLIAGPSDWLRQGVSGLPDRTALINNAVKTDGRWEVNLDLPGDDRRKLERLGVQLAWSLSELDGPLQLTTRNQSRVTIDDLAAHRLANPVYPLTQGPQRFTVYEGAVRPLAAEGEAVGAVPLRAEDNHDVVSAALRRDDDKILAALVSTAPGGRHRLVVGSGAAPVQAMTAGTQTFAAIGRPVWLRPLAGAQPYGLVVADGKLYRFDDRARMVPVPVGAAGRVSAVAAALDGHRIALIVGGRPYLSAASLDGGVVSLGPVRPVATTLTDLSAVDWERENILALAGSTDRSGVYELGVDGAQQSALVTDVGAGVTHLAVYPVNPTYVLPSVMMMYEANGVAYRYRSSSVETIRAEQVLDVSPPPAGARAGSPTAPFFLF</sequence>
<protein>
    <submittedName>
        <fullName evidence="4">Sporulation and spore germination</fullName>
    </submittedName>
</protein>
<dbReference type="EMBL" id="LT607752">
    <property type="protein sequence ID" value="SCG59444.1"/>
    <property type="molecule type" value="Genomic_DNA"/>
</dbReference>
<evidence type="ECO:0000256" key="2">
    <source>
        <dbReference type="SAM" id="SignalP"/>
    </source>
</evidence>
<dbReference type="InterPro" id="IPR019606">
    <property type="entry name" value="GerMN"/>
</dbReference>
<reference evidence="5" key="1">
    <citation type="submission" date="2016-06" db="EMBL/GenBank/DDBJ databases">
        <authorList>
            <person name="Varghese N."/>
            <person name="Submissions Spin"/>
        </authorList>
    </citation>
    <scope>NUCLEOTIDE SEQUENCE [LARGE SCALE GENOMIC DNA]</scope>
    <source>
        <strain evidence="5">DSM 44983</strain>
    </source>
</reference>
<dbReference type="SUPFAM" id="SSF101898">
    <property type="entry name" value="NHL repeat"/>
    <property type="match status" value="1"/>
</dbReference>
<feature type="compositionally biased region" description="Low complexity" evidence="1">
    <location>
        <begin position="35"/>
        <end position="53"/>
    </location>
</feature>
<feature type="chain" id="PRO_5039627538" evidence="2">
    <location>
        <begin position="22"/>
        <end position="608"/>
    </location>
</feature>
<feature type="signal peptide" evidence="2">
    <location>
        <begin position="1"/>
        <end position="21"/>
    </location>
</feature>
<evidence type="ECO:0000259" key="3">
    <source>
        <dbReference type="Pfam" id="PF10646"/>
    </source>
</evidence>
<dbReference type="RefSeq" id="WP_067306206.1">
    <property type="nucleotide sequence ID" value="NZ_LRMV01000039.1"/>
</dbReference>
<feature type="domain" description="GerMN" evidence="3">
    <location>
        <begin position="197"/>
        <end position="295"/>
    </location>
</feature>
<proteinExistence type="predicted"/>
<keyword evidence="5" id="KW-1185">Reference proteome</keyword>
<gene>
    <name evidence="4" type="ORF">GA0070623_2693</name>
</gene>
<feature type="region of interest" description="Disordered" evidence="1">
    <location>
        <begin position="34"/>
        <end position="60"/>
    </location>
</feature>
<dbReference type="Pfam" id="PF10646">
    <property type="entry name" value="Germane"/>
    <property type="match status" value="1"/>
</dbReference>
<evidence type="ECO:0000313" key="4">
    <source>
        <dbReference type="EMBL" id="SCG59444.1"/>
    </source>
</evidence>
<evidence type="ECO:0000313" key="5">
    <source>
        <dbReference type="Proteomes" id="UP000198226"/>
    </source>
</evidence>